<dbReference type="InterPro" id="IPR046357">
    <property type="entry name" value="PPIase_dom_sf"/>
</dbReference>
<dbReference type="GO" id="GO:0003755">
    <property type="term" value="F:peptidyl-prolyl cis-trans isomerase activity"/>
    <property type="evidence" value="ECO:0007669"/>
    <property type="project" value="UniProtKB-KW"/>
</dbReference>
<dbReference type="SUPFAM" id="SSF109998">
    <property type="entry name" value="Triger factor/SurA peptide-binding domain-like"/>
    <property type="match status" value="1"/>
</dbReference>
<dbReference type="Pfam" id="PF00254">
    <property type="entry name" value="FKBP_C"/>
    <property type="match status" value="1"/>
</dbReference>
<name>D1PLL2_9FIRM</name>
<evidence type="ECO:0000256" key="7">
    <source>
        <dbReference type="ARBA" id="ARBA00023235"/>
    </source>
</evidence>
<dbReference type="InterPro" id="IPR027304">
    <property type="entry name" value="Trigger_fact/SurA_dom_sf"/>
</dbReference>
<comment type="catalytic activity">
    <reaction evidence="1 10">
        <text>[protein]-peptidylproline (omega=180) = [protein]-peptidylproline (omega=0)</text>
        <dbReference type="Rhea" id="RHEA:16237"/>
        <dbReference type="Rhea" id="RHEA-COMP:10747"/>
        <dbReference type="Rhea" id="RHEA-COMP:10748"/>
        <dbReference type="ChEBI" id="CHEBI:83833"/>
        <dbReference type="ChEBI" id="CHEBI:83834"/>
        <dbReference type="EC" id="5.2.1.8"/>
    </reaction>
</comment>
<dbReference type="Proteomes" id="UP000003438">
    <property type="component" value="Unassembled WGS sequence"/>
</dbReference>
<dbReference type="EMBL" id="ACBY02000021">
    <property type="protein sequence ID" value="EFB76310.1"/>
    <property type="molecule type" value="Genomic_DNA"/>
</dbReference>
<dbReference type="HOGENOM" id="CLU_033058_1_2_9"/>
<comment type="similarity">
    <text evidence="3">Belongs to the FKBP-type PPIase family. Tig subfamily.</text>
</comment>
<accession>D1PLL2</accession>
<dbReference type="Gene3D" id="3.10.50.40">
    <property type="match status" value="1"/>
</dbReference>
<dbReference type="STRING" id="411471.SUBVAR_05227"/>
<keyword evidence="6" id="KW-0143">Chaperone</keyword>
<comment type="function">
    <text evidence="9">Involved in protein export. Acts as a chaperone by maintaining the newly synthesized protein in an open conformation. Functions as a peptidyl-prolyl cis-trans isomerase.</text>
</comment>
<evidence type="ECO:0000256" key="3">
    <source>
        <dbReference type="ARBA" id="ARBA00005464"/>
    </source>
</evidence>
<dbReference type="Pfam" id="PF05698">
    <property type="entry name" value="Trigger_C"/>
    <property type="match status" value="1"/>
</dbReference>
<dbReference type="PROSITE" id="PS50059">
    <property type="entry name" value="FKBP_PPIASE"/>
    <property type="match status" value="1"/>
</dbReference>
<feature type="domain" description="PPIase FKBP-type" evidence="11">
    <location>
        <begin position="163"/>
        <end position="249"/>
    </location>
</feature>
<gene>
    <name evidence="12" type="ORF">SUBVAR_05227</name>
</gene>
<dbReference type="InterPro" id="IPR037041">
    <property type="entry name" value="Trigger_fac_C_sf"/>
</dbReference>
<dbReference type="Gene3D" id="1.10.3120.10">
    <property type="entry name" value="Trigger factor, C-terminal domain"/>
    <property type="match status" value="1"/>
</dbReference>
<comment type="caution">
    <text evidence="12">The sequence shown here is derived from an EMBL/GenBank/DDBJ whole genome shotgun (WGS) entry which is preliminary data.</text>
</comment>
<proteinExistence type="inferred from homology"/>
<comment type="subcellular location">
    <subcellularLocation>
        <location evidence="2">Cytoplasm</location>
    </subcellularLocation>
</comment>
<evidence type="ECO:0000256" key="1">
    <source>
        <dbReference type="ARBA" id="ARBA00000971"/>
    </source>
</evidence>
<dbReference type="InterPro" id="IPR008880">
    <property type="entry name" value="Trigger_fac_C"/>
</dbReference>
<keyword evidence="7 10" id="KW-0413">Isomerase</keyword>
<keyword evidence="13" id="KW-1185">Reference proteome</keyword>
<evidence type="ECO:0000313" key="12">
    <source>
        <dbReference type="EMBL" id="EFB76310.1"/>
    </source>
</evidence>
<dbReference type="InterPro" id="IPR001179">
    <property type="entry name" value="PPIase_FKBP_dom"/>
</dbReference>
<evidence type="ECO:0000256" key="4">
    <source>
        <dbReference type="ARBA" id="ARBA00022618"/>
    </source>
</evidence>
<dbReference type="EC" id="5.2.1.8" evidence="10"/>
<dbReference type="GO" id="GO:0051301">
    <property type="term" value="P:cell division"/>
    <property type="evidence" value="ECO:0007669"/>
    <property type="project" value="UniProtKB-KW"/>
</dbReference>
<evidence type="ECO:0000256" key="2">
    <source>
        <dbReference type="ARBA" id="ARBA00004496"/>
    </source>
</evidence>
<evidence type="ECO:0000256" key="6">
    <source>
        <dbReference type="ARBA" id="ARBA00023186"/>
    </source>
</evidence>
<dbReference type="AlphaFoldDB" id="D1PLL2"/>
<evidence type="ECO:0000259" key="11">
    <source>
        <dbReference type="PROSITE" id="PS50059"/>
    </source>
</evidence>
<evidence type="ECO:0000256" key="10">
    <source>
        <dbReference type="PROSITE-ProRule" id="PRU00277"/>
    </source>
</evidence>
<dbReference type="GO" id="GO:0015031">
    <property type="term" value="P:protein transport"/>
    <property type="evidence" value="ECO:0007669"/>
    <property type="project" value="InterPro"/>
</dbReference>
<reference evidence="12" key="1">
    <citation type="submission" date="2009-12" db="EMBL/GenBank/DDBJ databases">
        <authorList>
            <person name="Weinstock G."/>
            <person name="Sodergren E."/>
            <person name="Clifton S."/>
            <person name="Fulton L."/>
            <person name="Fulton B."/>
            <person name="Courtney L."/>
            <person name="Fronick C."/>
            <person name="Harrison M."/>
            <person name="Strong C."/>
            <person name="Farmer C."/>
            <person name="Delahaunty K."/>
            <person name="Markovic C."/>
            <person name="Hall O."/>
            <person name="Minx P."/>
            <person name="Tomlinson C."/>
            <person name="Mitreva M."/>
            <person name="Nelson J."/>
            <person name="Hou S."/>
            <person name="Wollam A."/>
            <person name="Pepin K.H."/>
            <person name="Johnson M."/>
            <person name="Bhonagiri V."/>
            <person name="Nash W.E."/>
            <person name="Warren W."/>
            <person name="Chinwalla A."/>
            <person name="Mardis E.R."/>
            <person name="Wilson R.K."/>
        </authorList>
    </citation>
    <scope>NUCLEOTIDE SEQUENCE [LARGE SCALE GENOMIC DNA]</scope>
    <source>
        <strain evidence="12">DSM 15176</strain>
    </source>
</reference>
<evidence type="ECO:0000256" key="8">
    <source>
        <dbReference type="ARBA" id="ARBA00023306"/>
    </source>
</evidence>
<dbReference type="SUPFAM" id="SSF54534">
    <property type="entry name" value="FKBP-like"/>
    <property type="match status" value="1"/>
</dbReference>
<keyword evidence="4" id="KW-0132">Cell division</keyword>
<organism evidence="12 13">
    <name type="scientific">Subdoligranulum variabile DSM 15176</name>
    <dbReference type="NCBI Taxonomy" id="411471"/>
    <lineage>
        <taxon>Bacteria</taxon>
        <taxon>Bacillati</taxon>
        <taxon>Bacillota</taxon>
        <taxon>Clostridia</taxon>
        <taxon>Eubacteriales</taxon>
        <taxon>Oscillospiraceae</taxon>
        <taxon>Subdoligranulum</taxon>
    </lineage>
</organism>
<keyword evidence="5 10" id="KW-0697">Rotamase</keyword>
<evidence type="ECO:0000256" key="5">
    <source>
        <dbReference type="ARBA" id="ARBA00023110"/>
    </source>
</evidence>
<keyword evidence="8" id="KW-0131">Cell cycle</keyword>
<dbReference type="eggNOG" id="COG0544">
    <property type="taxonomic scope" value="Bacteria"/>
</dbReference>
<dbReference type="GO" id="GO:0005737">
    <property type="term" value="C:cytoplasm"/>
    <property type="evidence" value="ECO:0007669"/>
    <property type="project" value="UniProtKB-SubCell"/>
</dbReference>
<evidence type="ECO:0000256" key="9">
    <source>
        <dbReference type="ARBA" id="ARBA00024849"/>
    </source>
</evidence>
<dbReference type="FunFam" id="3.10.50.40:FF:000001">
    <property type="entry name" value="Trigger factor"/>
    <property type="match status" value="1"/>
</dbReference>
<evidence type="ECO:0000313" key="13">
    <source>
        <dbReference type="Proteomes" id="UP000003438"/>
    </source>
</evidence>
<sequence>MLARPQFFHFSLYFFQKTCIIKVAYAIFTTQENPMKKKTLYRTAACALAVAMTASLAGCSKSADSESTAETATPETATSETADDSAYDYLADFSYSDGFDENGYLKGVTAADYVTLPDDYADITIDASLAEVTDQDITDYIDSNILSSFATTNQVTDRAAATGDTVNIDYVGTIDGVEFDGGSAQGYDLELGSGTFIDGFEDQIVGHTPGETFDVNVTFPDNYGSTDLAGKAAVFSTTLNYISETVTPELTDAWVQENLSPTMGVSDVTTLNDFVKKQLAFNNQYSDVYTALHDKVSFADELPESAKEYFRNVLLYGIYSYAQKYGTDMTTIVTSGFLGSGYSTVDEFIADMDGSINTQLEQTLLLQAIAEKEGIQCDTDTLNTEFVNQYGIKDPSNFTEIYGENYVKCQLLDSIVMQNLINNVKYE</sequence>
<dbReference type="GO" id="GO:0006457">
    <property type="term" value="P:protein folding"/>
    <property type="evidence" value="ECO:0007669"/>
    <property type="project" value="InterPro"/>
</dbReference>
<dbReference type="OrthoDB" id="9767721at2"/>
<protein>
    <recommendedName>
        <fullName evidence="10">peptidylprolyl isomerase</fullName>
        <ecNumber evidence="10">5.2.1.8</ecNumber>
    </recommendedName>
</protein>